<dbReference type="Proteomes" id="UP001055093">
    <property type="component" value="Unassembled WGS sequence"/>
</dbReference>
<dbReference type="RefSeq" id="WP_238307633.1">
    <property type="nucleotide sequence ID" value="NZ_BPRE01000002.1"/>
</dbReference>
<keyword evidence="2" id="KW-1185">Reference proteome</keyword>
<comment type="caution">
    <text evidence="1">The sequence shown here is derived from an EMBL/GenBank/DDBJ whole genome shotgun (WGS) entry which is preliminary data.</text>
</comment>
<dbReference type="EMBL" id="BPRE01000002">
    <property type="protein sequence ID" value="GJE74332.1"/>
    <property type="molecule type" value="Genomic_DNA"/>
</dbReference>
<evidence type="ECO:0000313" key="2">
    <source>
        <dbReference type="Proteomes" id="UP001055093"/>
    </source>
</evidence>
<accession>A0ABQ4UUF9</accession>
<proteinExistence type="predicted"/>
<reference evidence="1" key="1">
    <citation type="journal article" date="2021" name="Front. Microbiol.">
        <title>Comprehensive Comparative Genomics and Phenotyping of Methylobacterium Species.</title>
        <authorList>
            <person name="Alessa O."/>
            <person name="Ogura Y."/>
            <person name="Fujitani Y."/>
            <person name="Takami H."/>
            <person name="Hayashi T."/>
            <person name="Sahin N."/>
            <person name="Tani A."/>
        </authorList>
    </citation>
    <scope>NUCLEOTIDE SEQUENCE</scope>
    <source>
        <strain evidence="1">DSM 14458</strain>
    </source>
</reference>
<reference evidence="1" key="2">
    <citation type="submission" date="2021-08" db="EMBL/GenBank/DDBJ databases">
        <authorList>
            <person name="Tani A."/>
            <person name="Ola A."/>
            <person name="Ogura Y."/>
            <person name="Katsura K."/>
            <person name="Hayashi T."/>
        </authorList>
    </citation>
    <scope>NUCLEOTIDE SEQUENCE</scope>
    <source>
        <strain evidence="1">DSM 14458</strain>
    </source>
</reference>
<name>A0ABQ4UUF9_9HYPH</name>
<evidence type="ECO:0000313" key="1">
    <source>
        <dbReference type="EMBL" id="GJE74332.1"/>
    </source>
</evidence>
<sequence>MRQLNLNAIGASAIYKAVSEFTLFETAPERTDRILAALAKADLVIVPKMRGNPDAVREAVRTGNWSAVSERDLLAWRDAPREEETAPVAEGSERDKPFPTGRVLEVVYAKPDGTTETVRHTEFMRQGGLSFDPPSVVGMRALEVRVSGATETVALVPGNTFELPPGTEIRAADAAAPEPERDYSGLRENGADDLAARYGCRVEIVGMDDADMPLTDEGIVGDPQYVVVTERATGRHVALVEAWETEDGDPIVPKRWLEIVLGAWDAARDPQQAA</sequence>
<organism evidence="1 2">
    <name type="scientific">Methylorubrum suomiense</name>
    <dbReference type="NCBI Taxonomy" id="144191"/>
    <lineage>
        <taxon>Bacteria</taxon>
        <taxon>Pseudomonadati</taxon>
        <taxon>Pseudomonadota</taxon>
        <taxon>Alphaproteobacteria</taxon>
        <taxon>Hyphomicrobiales</taxon>
        <taxon>Methylobacteriaceae</taxon>
        <taxon>Methylorubrum</taxon>
    </lineage>
</organism>
<protein>
    <submittedName>
        <fullName evidence="1">Uncharacterized protein</fullName>
    </submittedName>
</protein>
<gene>
    <name evidence="1" type="ORF">BGCPKDLD_0901</name>
</gene>